<reference evidence="2" key="1">
    <citation type="journal article" date="2023" name="Mol. Phylogenet. Evol.">
        <title>Genome-scale phylogeny and comparative genomics of the fungal order Sordariales.</title>
        <authorList>
            <person name="Hensen N."/>
            <person name="Bonometti L."/>
            <person name="Westerberg I."/>
            <person name="Brannstrom I.O."/>
            <person name="Guillou S."/>
            <person name="Cros-Aarteil S."/>
            <person name="Calhoun S."/>
            <person name="Haridas S."/>
            <person name="Kuo A."/>
            <person name="Mondo S."/>
            <person name="Pangilinan J."/>
            <person name="Riley R."/>
            <person name="LaButti K."/>
            <person name="Andreopoulos B."/>
            <person name="Lipzen A."/>
            <person name="Chen C."/>
            <person name="Yan M."/>
            <person name="Daum C."/>
            <person name="Ng V."/>
            <person name="Clum A."/>
            <person name="Steindorff A."/>
            <person name="Ohm R.A."/>
            <person name="Martin F."/>
            <person name="Silar P."/>
            <person name="Natvig D.O."/>
            <person name="Lalanne C."/>
            <person name="Gautier V."/>
            <person name="Ament-Velasquez S.L."/>
            <person name="Kruys A."/>
            <person name="Hutchinson M.I."/>
            <person name="Powell A.J."/>
            <person name="Barry K."/>
            <person name="Miller A.N."/>
            <person name="Grigoriev I.V."/>
            <person name="Debuchy R."/>
            <person name="Gladieux P."/>
            <person name="Hiltunen Thoren M."/>
            <person name="Johannesson H."/>
        </authorList>
    </citation>
    <scope>NUCLEOTIDE SEQUENCE</scope>
    <source>
        <strain evidence="2">CBS 123565</strain>
    </source>
</reference>
<proteinExistence type="predicted"/>
<dbReference type="EMBL" id="MU853417">
    <property type="protein sequence ID" value="KAK4132453.1"/>
    <property type="molecule type" value="Genomic_DNA"/>
</dbReference>
<reference evidence="2" key="2">
    <citation type="submission" date="2023-05" db="EMBL/GenBank/DDBJ databases">
        <authorList>
            <consortium name="Lawrence Berkeley National Laboratory"/>
            <person name="Steindorff A."/>
            <person name="Hensen N."/>
            <person name="Bonometti L."/>
            <person name="Westerberg I."/>
            <person name="Brannstrom I.O."/>
            <person name="Guillou S."/>
            <person name="Cros-Aarteil S."/>
            <person name="Calhoun S."/>
            <person name="Haridas S."/>
            <person name="Kuo A."/>
            <person name="Mondo S."/>
            <person name="Pangilinan J."/>
            <person name="Riley R."/>
            <person name="Labutti K."/>
            <person name="Andreopoulos B."/>
            <person name="Lipzen A."/>
            <person name="Chen C."/>
            <person name="Yanf M."/>
            <person name="Daum C."/>
            <person name="Ng V."/>
            <person name="Clum A."/>
            <person name="Ohm R."/>
            <person name="Martin F."/>
            <person name="Silar P."/>
            <person name="Natvig D."/>
            <person name="Lalanne C."/>
            <person name="Gautier V."/>
            <person name="Ament-Velasquez S.L."/>
            <person name="Kruys A."/>
            <person name="Hutchinson M.I."/>
            <person name="Powell A.J."/>
            <person name="Barry K."/>
            <person name="Miller A.N."/>
            <person name="Grigoriev I.V."/>
            <person name="Debuchy R."/>
            <person name="Gladieux P."/>
            <person name="Thoren M.H."/>
            <person name="Johannesson H."/>
        </authorList>
    </citation>
    <scope>NUCLEOTIDE SEQUENCE</scope>
    <source>
        <strain evidence="2">CBS 123565</strain>
    </source>
</reference>
<feature type="region of interest" description="Disordered" evidence="1">
    <location>
        <begin position="1"/>
        <end position="102"/>
    </location>
</feature>
<dbReference type="Proteomes" id="UP001304895">
    <property type="component" value="Unassembled WGS sequence"/>
</dbReference>
<organism evidence="2 3">
    <name type="scientific">Trichocladium antarcticum</name>
    <dbReference type="NCBI Taxonomy" id="1450529"/>
    <lineage>
        <taxon>Eukaryota</taxon>
        <taxon>Fungi</taxon>
        <taxon>Dikarya</taxon>
        <taxon>Ascomycota</taxon>
        <taxon>Pezizomycotina</taxon>
        <taxon>Sordariomycetes</taxon>
        <taxon>Sordariomycetidae</taxon>
        <taxon>Sordariales</taxon>
        <taxon>Chaetomiaceae</taxon>
        <taxon>Trichocladium</taxon>
    </lineage>
</organism>
<evidence type="ECO:0000256" key="1">
    <source>
        <dbReference type="SAM" id="MobiDB-lite"/>
    </source>
</evidence>
<dbReference type="AlphaFoldDB" id="A0AAN6UG75"/>
<feature type="compositionally biased region" description="Basic residues" evidence="1">
    <location>
        <begin position="92"/>
        <end position="102"/>
    </location>
</feature>
<accession>A0AAN6UG75</accession>
<comment type="caution">
    <text evidence="2">The sequence shown here is derived from an EMBL/GenBank/DDBJ whole genome shotgun (WGS) entry which is preliminary data.</text>
</comment>
<gene>
    <name evidence="2" type="ORF">BT67DRAFT_77744</name>
</gene>
<name>A0AAN6UG75_9PEZI</name>
<keyword evidence="3" id="KW-1185">Reference proteome</keyword>
<sequence length="102" mass="10962">MPCISHPADPPCHAKHATLPPRACATHPGCMSAAHPQTPSTPSSQNKTKQNKTKPMPHPLPPAPTNKHNTPLFTIHHLPTTRPATVAVERGKKGKRKKPSQA</sequence>
<feature type="compositionally biased region" description="Polar residues" evidence="1">
    <location>
        <begin position="35"/>
        <end position="48"/>
    </location>
</feature>
<protein>
    <submittedName>
        <fullName evidence="2">Uncharacterized protein</fullName>
    </submittedName>
</protein>
<evidence type="ECO:0000313" key="2">
    <source>
        <dbReference type="EMBL" id="KAK4132453.1"/>
    </source>
</evidence>
<evidence type="ECO:0000313" key="3">
    <source>
        <dbReference type="Proteomes" id="UP001304895"/>
    </source>
</evidence>